<dbReference type="Pfam" id="PF00347">
    <property type="entry name" value="Ribosomal_L6"/>
    <property type="match status" value="2"/>
</dbReference>
<dbReference type="GO" id="GO:0019843">
    <property type="term" value="F:rRNA binding"/>
    <property type="evidence" value="ECO:0007669"/>
    <property type="project" value="UniProtKB-UniRule"/>
</dbReference>
<proteinExistence type="inferred from homology"/>
<gene>
    <name evidence="8" type="ORF">A2544_00655</name>
</gene>
<protein>
    <recommendedName>
        <fullName evidence="3 4">50S ribosomal protein L6</fullName>
    </recommendedName>
</protein>
<reference evidence="8 9" key="1">
    <citation type="journal article" date="2016" name="Nat. Commun.">
        <title>Thousands of microbial genomes shed light on interconnected biogeochemical processes in an aquifer system.</title>
        <authorList>
            <person name="Anantharaman K."/>
            <person name="Brown C.T."/>
            <person name="Hug L.A."/>
            <person name="Sharon I."/>
            <person name="Castelle C.J."/>
            <person name="Probst A.J."/>
            <person name="Thomas B.C."/>
            <person name="Singh A."/>
            <person name="Wilkins M.J."/>
            <person name="Karaoz U."/>
            <person name="Brodie E.L."/>
            <person name="Williams K.H."/>
            <person name="Hubbard S.S."/>
            <person name="Banfield J.F."/>
        </authorList>
    </citation>
    <scope>NUCLEOTIDE SEQUENCE [LARGE SCALE GENOMIC DNA]</scope>
</reference>
<keyword evidence="2 5" id="KW-0687">Ribonucleoprotein</keyword>
<evidence type="ECO:0000256" key="1">
    <source>
        <dbReference type="ARBA" id="ARBA00022980"/>
    </source>
</evidence>
<evidence type="ECO:0000256" key="5">
    <source>
        <dbReference type="RuleBase" id="RU003869"/>
    </source>
</evidence>
<organism evidence="8 9">
    <name type="scientific">Candidatus Zambryskibacteria bacterium RIFOXYD2_FULL_43_10</name>
    <dbReference type="NCBI Taxonomy" id="1802782"/>
    <lineage>
        <taxon>Bacteria</taxon>
        <taxon>Candidatus Zambryskiibacteriota</taxon>
    </lineage>
</organism>
<feature type="domain" description="Large ribosomal subunit protein uL6 alpha-beta" evidence="7">
    <location>
        <begin position="11"/>
        <end position="80"/>
    </location>
</feature>
<dbReference type="PRINTS" id="PR00059">
    <property type="entry name" value="RIBOSOMALL6"/>
</dbReference>
<feature type="domain" description="Large ribosomal subunit protein uL6 alpha-beta" evidence="7">
    <location>
        <begin position="91"/>
        <end position="163"/>
    </location>
</feature>
<dbReference type="Proteomes" id="UP000176868">
    <property type="component" value="Unassembled WGS sequence"/>
</dbReference>
<comment type="similarity">
    <text evidence="5">Belongs to the universal ribosomal protein uL6 family.</text>
</comment>
<dbReference type="InterPro" id="IPR002358">
    <property type="entry name" value="Ribosomal_uL6_CS"/>
</dbReference>
<dbReference type="STRING" id="1802782.A2544_00655"/>
<evidence type="ECO:0000259" key="7">
    <source>
        <dbReference type="Pfam" id="PF00347"/>
    </source>
</evidence>
<evidence type="ECO:0000256" key="3">
    <source>
        <dbReference type="ARBA" id="ARBA00035454"/>
    </source>
</evidence>
<dbReference type="InterPro" id="IPR000702">
    <property type="entry name" value="Ribosomal_uL6-like"/>
</dbReference>
<sequence length="177" mass="19393">MSRIGKKSIIIPDKTEVTISDNNVVVRGPLGELSRPWHQDLEIKINGNEISVNPKKITLASGALWGTYASHLTNMISGVNKLFEKKLILEGIGFKSEVSGGKINLTLGFSHPVTVSVPESLKVTAEKNVITISGPGKEEVGQFASKLRSLKKPEPYKGKGMRYSDEIIRRKQGKKLV</sequence>
<dbReference type="GO" id="GO:0003735">
    <property type="term" value="F:structural constituent of ribosome"/>
    <property type="evidence" value="ECO:0007669"/>
    <property type="project" value="UniProtKB-UniRule"/>
</dbReference>
<name>A0A1G2V931_9BACT</name>
<dbReference type="PIRSF" id="PIRSF002162">
    <property type="entry name" value="Ribosomal_L6"/>
    <property type="match status" value="1"/>
</dbReference>
<evidence type="ECO:0000256" key="4">
    <source>
        <dbReference type="NCBIfam" id="TIGR03654"/>
    </source>
</evidence>
<dbReference type="GO" id="GO:0022625">
    <property type="term" value="C:cytosolic large ribosomal subunit"/>
    <property type="evidence" value="ECO:0007669"/>
    <property type="project" value="UniProtKB-UniRule"/>
</dbReference>
<keyword evidence="1 5" id="KW-0689">Ribosomal protein</keyword>
<dbReference type="SUPFAM" id="SSF56053">
    <property type="entry name" value="Ribosomal protein L6"/>
    <property type="match status" value="2"/>
</dbReference>
<dbReference type="InterPro" id="IPR019906">
    <property type="entry name" value="Ribosomal_uL6_bac-type"/>
</dbReference>
<keyword evidence="6" id="KW-0694">RNA-binding</keyword>
<dbReference type="Gene3D" id="3.90.930.12">
    <property type="entry name" value="Ribosomal protein L6, alpha-beta domain"/>
    <property type="match status" value="2"/>
</dbReference>
<dbReference type="InterPro" id="IPR036789">
    <property type="entry name" value="Ribosomal_uL6-like_a/b-dom_sf"/>
</dbReference>
<dbReference type="AlphaFoldDB" id="A0A1G2V931"/>
<dbReference type="EMBL" id="MHWZ01000007">
    <property type="protein sequence ID" value="OHB18090.1"/>
    <property type="molecule type" value="Genomic_DNA"/>
</dbReference>
<evidence type="ECO:0000256" key="6">
    <source>
        <dbReference type="RuleBase" id="RU003870"/>
    </source>
</evidence>
<dbReference type="PANTHER" id="PTHR11655">
    <property type="entry name" value="60S/50S RIBOSOMAL PROTEIN L6/L9"/>
    <property type="match status" value="1"/>
</dbReference>
<comment type="caution">
    <text evidence="8">The sequence shown here is derived from an EMBL/GenBank/DDBJ whole genome shotgun (WGS) entry which is preliminary data.</text>
</comment>
<comment type="function">
    <text evidence="6">This protein binds to the 23S rRNA, and is important in its secondary structure. It is located near the subunit interface in the base of the L7/L12 stalk, and near the tRNA binding site of the peptidyltransferase center.</text>
</comment>
<dbReference type="GO" id="GO:0002181">
    <property type="term" value="P:cytoplasmic translation"/>
    <property type="evidence" value="ECO:0007669"/>
    <property type="project" value="TreeGrafter"/>
</dbReference>
<dbReference type="InterPro" id="IPR020040">
    <property type="entry name" value="Ribosomal_uL6_a/b-dom"/>
</dbReference>
<dbReference type="PANTHER" id="PTHR11655:SF14">
    <property type="entry name" value="LARGE RIBOSOMAL SUBUNIT PROTEIN UL6M"/>
    <property type="match status" value="1"/>
</dbReference>
<evidence type="ECO:0000313" key="8">
    <source>
        <dbReference type="EMBL" id="OHB18090.1"/>
    </source>
</evidence>
<dbReference type="PROSITE" id="PS00525">
    <property type="entry name" value="RIBOSOMAL_L6_1"/>
    <property type="match status" value="1"/>
</dbReference>
<accession>A0A1G2V931</accession>
<evidence type="ECO:0000256" key="2">
    <source>
        <dbReference type="ARBA" id="ARBA00023274"/>
    </source>
</evidence>
<dbReference type="NCBIfam" id="TIGR03654">
    <property type="entry name" value="L6_bact"/>
    <property type="match status" value="1"/>
</dbReference>
<evidence type="ECO:0000313" key="9">
    <source>
        <dbReference type="Proteomes" id="UP000176868"/>
    </source>
</evidence>
<keyword evidence="6" id="KW-0699">rRNA-binding</keyword>